<dbReference type="CDD" id="cd07336">
    <property type="entry name" value="M48B_HtpX_like"/>
    <property type="match status" value="1"/>
</dbReference>
<dbReference type="EC" id="3.4.24.-" evidence="12"/>
<protein>
    <recommendedName>
        <fullName evidence="12">Protease HtpX homolog</fullName>
        <ecNumber evidence="12">3.4.24.-</ecNumber>
    </recommendedName>
</protein>
<keyword evidence="10 12" id="KW-0482">Metalloprotease</keyword>
<comment type="caution">
    <text evidence="14">The sequence shown here is derived from an EMBL/GenBank/DDBJ whole genome shotgun (WGS) entry which is preliminary data.</text>
</comment>
<evidence type="ECO:0000256" key="5">
    <source>
        <dbReference type="ARBA" id="ARBA00022692"/>
    </source>
</evidence>
<evidence type="ECO:0000256" key="10">
    <source>
        <dbReference type="ARBA" id="ARBA00023049"/>
    </source>
</evidence>
<evidence type="ECO:0000256" key="2">
    <source>
        <dbReference type="ARBA" id="ARBA00009779"/>
    </source>
</evidence>
<feature type="domain" description="Peptidase M48" evidence="13">
    <location>
        <begin position="62"/>
        <end position="282"/>
    </location>
</feature>
<evidence type="ECO:0000256" key="7">
    <source>
        <dbReference type="ARBA" id="ARBA00022801"/>
    </source>
</evidence>
<dbReference type="PANTHER" id="PTHR43221:SF1">
    <property type="entry name" value="PROTEASE HTPX"/>
    <property type="match status" value="1"/>
</dbReference>
<evidence type="ECO:0000256" key="8">
    <source>
        <dbReference type="ARBA" id="ARBA00022833"/>
    </source>
</evidence>
<dbReference type="Proteomes" id="UP000177174">
    <property type="component" value="Unassembled WGS sequence"/>
</dbReference>
<dbReference type="HAMAP" id="MF_00188">
    <property type="entry name" value="Pept_M48_protease_HtpX"/>
    <property type="match status" value="1"/>
</dbReference>
<keyword evidence="7 12" id="KW-0378">Hydrolase</keyword>
<proteinExistence type="inferred from homology"/>
<dbReference type="GO" id="GO:0008270">
    <property type="term" value="F:zinc ion binding"/>
    <property type="evidence" value="ECO:0007669"/>
    <property type="project" value="UniProtKB-UniRule"/>
</dbReference>
<dbReference type="AlphaFoldDB" id="A0A1G1ZGL2"/>
<name>A0A1G1ZGL2_9BACT</name>
<evidence type="ECO:0000256" key="12">
    <source>
        <dbReference type="HAMAP-Rule" id="MF_00188"/>
    </source>
</evidence>
<dbReference type="InterPro" id="IPR022919">
    <property type="entry name" value="Pept_M48_protease_HtpX"/>
</dbReference>
<keyword evidence="5 12" id="KW-0812">Transmembrane</keyword>
<dbReference type="GO" id="GO:0006508">
    <property type="term" value="P:proteolysis"/>
    <property type="evidence" value="ECO:0007669"/>
    <property type="project" value="UniProtKB-KW"/>
</dbReference>
<comment type="similarity">
    <text evidence="2 12">Belongs to the peptidase M48B family.</text>
</comment>
<feature type="binding site" evidence="12">
    <location>
        <position position="207"/>
    </location>
    <ligand>
        <name>Zn(2+)</name>
        <dbReference type="ChEBI" id="CHEBI:29105"/>
        <note>catalytic</note>
    </ligand>
</feature>
<evidence type="ECO:0000256" key="3">
    <source>
        <dbReference type="ARBA" id="ARBA00022475"/>
    </source>
</evidence>
<dbReference type="Gene3D" id="3.30.2010.10">
    <property type="entry name" value="Metalloproteases ('zincins'), catalytic domain"/>
    <property type="match status" value="1"/>
</dbReference>
<comment type="subcellular location">
    <subcellularLocation>
        <location evidence="1 12">Cell membrane</location>
        <topology evidence="1 12">Multi-pass membrane protein</topology>
    </subcellularLocation>
</comment>
<evidence type="ECO:0000256" key="6">
    <source>
        <dbReference type="ARBA" id="ARBA00022723"/>
    </source>
</evidence>
<reference evidence="14 15" key="1">
    <citation type="journal article" date="2016" name="Nat. Commun.">
        <title>Thousands of microbial genomes shed light on interconnected biogeochemical processes in an aquifer system.</title>
        <authorList>
            <person name="Anantharaman K."/>
            <person name="Brown C.T."/>
            <person name="Hug L.A."/>
            <person name="Sharon I."/>
            <person name="Castelle C.J."/>
            <person name="Probst A.J."/>
            <person name="Thomas B.C."/>
            <person name="Singh A."/>
            <person name="Wilkins M.J."/>
            <person name="Karaoz U."/>
            <person name="Brodie E.L."/>
            <person name="Williams K.H."/>
            <person name="Hubbard S.S."/>
            <person name="Banfield J.F."/>
        </authorList>
    </citation>
    <scope>NUCLEOTIDE SEQUENCE [LARGE SCALE GENOMIC DNA]</scope>
</reference>
<feature type="binding site" evidence="12">
    <location>
        <position position="133"/>
    </location>
    <ligand>
        <name>Zn(2+)</name>
        <dbReference type="ChEBI" id="CHEBI:29105"/>
        <note>catalytic</note>
    </ligand>
</feature>
<evidence type="ECO:0000259" key="13">
    <source>
        <dbReference type="Pfam" id="PF01435"/>
    </source>
</evidence>
<keyword evidence="11 12" id="KW-0472">Membrane</keyword>
<dbReference type="Pfam" id="PF01435">
    <property type="entry name" value="Peptidase_M48"/>
    <property type="match status" value="1"/>
</dbReference>
<feature type="transmembrane region" description="Helical" evidence="12">
    <location>
        <begin position="139"/>
        <end position="162"/>
    </location>
</feature>
<keyword evidence="8 12" id="KW-0862">Zinc</keyword>
<evidence type="ECO:0000313" key="14">
    <source>
        <dbReference type="EMBL" id="OGY63286.1"/>
    </source>
</evidence>
<dbReference type="InterPro" id="IPR001915">
    <property type="entry name" value="Peptidase_M48"/>
</dbReference>
<dbReference type="GO" id="GO:0004222">
    <property type="term" value="F:metalloendopeptidase activity"/>
    <property type="evidence" value="ECO:0007669"/>
    <property type="project" value="UniProtKB-UniRule"/>
</dbReference>
<keyword evidence="3 12" id="KW-1003">Cell membrane</keyword>
<comment type="cofactor">
    <cofactor evidence="12">
        <name>Zn(2+)</name>
        <dbReference type="ChEBI" id="CHEBI:29105"/>
    </cofactor>
    <text evidence="12">Binds 1 zinc ion per subunit.</text>
</comment>
<evidence type="ECO:0000256" key="1">
    <source>
        <dbReference type="ARBA" id="ARBA00004651"/>
    </source>
</evidence>
<gene>
    <name evidence="12" type="primary">htpX</name>
    <name evidence="14" type="ORF">A3E64_01420</name>
</gene>
<accession>A0A1G1ZGL2</accession>
<organism evidence="14 15">
    <name type="scientific">Candidatus Harrisonbacteria bacterium RIFCSPHIGHO2_12_FULL_48_16</name>
    <dbReference type="NCBI Taxonomy" id="1798405"/>
    <lineage>
        <taxon>Bacteria</taxon>
        <taxon>Candidatus Harrisoniibacteriota</taxon>
    </lineage>
</organism>
<keyword evidence="6 12" id="KW-0479">Metal-binding</keyword>
<dbReference type="EMBL" id="MHJH01000041">
    <property type="protein sequence ID" value="OGY63286.1"/>
    <property type="molecule type" value="Genomic_DNA"/>
</dbReference>
<feature type="transmembrane region" description="Helical" evidence="12">
    <location>
        <begin position="28"/>
        <end position="46"/>
    </location>
</feature>
<dbReference type="PANTHER" id="PTHR43221">
    <property type="entry name" value="PROTEASE HTPX"/>
    <property type="match status" value="1"/>
</dbReference>
<evidence type="ECO:0000313" key="15">
    <source>
        <dbReference type="Proteomes" id="UP000177174"/>
    </source>
</evidence>
<dbReference type="InterPro" id="IPR050083">
    <property type="entry name" value="HtpX_protease"/>
</dbReference>
<evidence type="ECO:0000256" key="9">
    <source>
        <dbReference type="ARBA" id="ARBA00022989"/>
    </source>
</evidence>
<sequence>MQFKSFIFLAALTGLILAAGYYLGGQQGVVTALVISAVMNVGSYWFSDKLVLAIYRARPLAPEQNLRVHQIVERIAEKTNLPKPKIYIVNMPAPNAFATGRNKNHAVVAVTPSILSLLNDKELEGVLAHELGHIQNKDILISSIAATLAGTISFLAQMAYYGMLFSGRSVGGQDNRNRGNSLGTLALLILTPVIATLLHLAISRSREYLADATGAKTTGDPEGLASALEKISFAAKTHPLIGEPKHEATAHLFIVNPFKPSLLVQLFSTHPPVEERIKRLRNKK</sequence>
<dbReference type="STRING" id="1798405.A3E64_01420"/>
<feature type="transmembrane region" description="Helical" evidence="12">
    <location>
        <begin position="182"/>
        <end position="202"/>
    </location>
</feature>
<keyword evidence="4 12" id="KW-0645">Protease</keyword>
<dbReference type="GO" id="GO:0005886">
    <property type="term" value="C:plasma membrane"/>
    <property type="evidence" value="ECO:0007669"/>
    <property type="project" value="UniProtKB-SubCell"/>
</dbReference>
<keyword evidence="9 12" id="KW-1133">Transmembrane helix</keyword>
<evidence type="ECO:0000256" key="11">
    <source>
        <dbReference type="ARBA" id="ARBA00023136"/>
    </source>
</evidence>
<feature type="binding site" evidence="12">
    <location>
        <position position="129"/>
    </location>
    <ligand>
        <name>Zn(2+)</name>
        <dbReference type="ChEBI" id="CHEBI:29105"/>
        <note>catalytic</note>
    </ligand>
</feature>
<evidence type="ECO:0000256" key="4">
    <source>
        <dbReference type="ARBA" id="ARBA00022670"/>
    </source>
</evidence>
<feature type="active site" evidence="12">
    <location>
        <position position="130"/>
    </location>
</feature>